<comment type="function">
    <text evidence="7">Ubiquitin-like protein involved in cytoplasm to vacuole transport (Cvt), autophagy vesicles formation, mitophagy, and nucleophagy. Conjugation with ATG5 through a ubiquitin-like conjugating system involving also ATG7 as an E1-like activating enzyme and ATG10 as an E2-like conjugating enzyme, is essential for its function. The ATG12-ATG5 conjugate functions as an E3-like enzyme which is required for lipidation of ATG8 and ATG8 association to the vesicle membranes.</text>
</comment>
<evidence type="ECO:0000256" key="5">
    <source>
        <dbReference type="ARBA" id="ARBA00022786"/>
    </source>
</evidence>
<comment type="similarity">
    <text evidence="1 8">Belongs to the ATG12 family.</text>
</comment>
<keyword evidence="4 8" id="KW-1017">Isopeptide bond</keyword>
<comment type="subunit">
    <text evidence="2 8">Forms a conjugate with ATG5.</text>
</comment>
<dbReference type="GO" id="GO:0034045">
    <property type="term" value="C:phagophore assembly site membrane"/>
    <property type="evidence" value="ECO:0007669"/>
    <property type="project" value="UniProtKB-SubCell"/>
</dbReference>
<gene>
    <name evidence="9" type="ORF">K443DRAFT_99148</name>
</gene>
<evidence type="ECO:0000256" key="3">
    <source>
        <dbReference type="ARBA" id="ARBA00015875"/>
    </source>
</evidence>
<dbReference type="Gene3D" id="3.10.20.90">
    <property type="entry name" value="Phosphatidylinositol 3-kinase Catalytic Subunit, Chain A, domain 1"/>
    <property type="match status" value="1"/>
</dbReference>
<evidence type="ECO:0000256" key="8">
    <source>
        <dbReference type="RuleBase" id="RU361201"/>
    </source>
</evidence>
<organism evidence="9 10">
    <name type="scientific">Laccaria amethystina LaAM-08-1</name>
    <dbReference type="NCBI Taxonomy" id="1095629"/>
    <lineage>
        <taxon>Eukaryota</taxon>
        <taxon>Fungi</taxon>
        <taxon>Dikarya</taxon>
        <taxon>Basidiomycota</taxon>
        <taxon>Agaricomycotina</taxon>
        <taxon>Agaricomycetes</taxon>
        <taxon>Agaricomycetidae</taxon>
        <taxon>Agaricales</taxon>
        <taxon>Agaricineae</taxon>
        <taxon>Hydnangiaceae</taxon>
        <taxon>Laccaria</taxon>
    </lineage>
</organism>
<keyword evidence="5 8" id="KW-0833">Ubl conjugation pathway</keyword>
<dbReference type="InterPro" id="IPR029071">
    <property type="entry name" value="Ubiquitin-like_domsf"/>
</dbReference>
<dbReference type="GO" id="GO:0034274">
    <property type="term" value="C:Atg12-Atg5-Atg16 complex"/>
    <property type="evidence" value="ECO:0007669"/>
    <property type="project" value="TreeGrafter"/>
</dbReference>
<dbReference type="HOGENOM" id="CLU_1602998_0_0_1"/>
<dbReference type="Pfam" id="PF04110">
    <property type="entry name" value="APG12"/>
    <property type="match status" value="1"/>
</dbReference>
<evidence type="ECO:0000256" key="2">
    <source>
        <dbReference type="ARBA" id="ARBA00011288"/>
    </source>
</evidence>
<protein>
    <recommendedName>
        <fullName evidence="3 8">Ubiquitin-like protein ATG12</fullName>
    </recommendedName>
</protein>
<evidence type="ECO:0000313" key="10">
    <source>
        <dbReference type="Proteomes" id="UP000054477"/>
    </source>
</evidence>
<evidence type="ECO:0000313" key="9">
    <source>
        <dbReference type="EMBL" id="KIK01171.1"/>
    </source>
</evidence>
<proteinExistence type="inferred from homology"/>
<dbReference type="CDD" id="cd01612">
    <property type="entry name" value="Ubl_ATG12"/>
    <property type="match status" value="1"/>
</dbReference>
<sequence>MSRNVTLLPYVNNCSTSAKWPLSQVAPTQPFAHFHHGRTLSRRSNLKKPSRLWTPIRRRIRPKVRSQDACRTWLGLTSFIVIVRFKAIGNAPIMKQNFYKITSSNRFQAVIQFLRKELGWQASEPLFTYINLSFSPAPDDTVANLFKSCGTDGHLIVNYSTTQAWG</sequence>
<keyword evidence="10" id="KW-1185">Reference proteome</keyword>
<dbReference type="EMBL" id="KN838611">
    <property type="protein sequence ID" value="KIK01171.1"/>
    <property type="molecule type" value="Genomic_DNA"/>
</dbReference>
<dbReference type="STRING" id="1095629.A0A0C9X7W7"/>
<evidence type="ECO:0000256" key="1">
    <source>
        <dbReference type="ARBA" id="ARBA00007778"/>
    </source>
</evidence>
<dbReference type="GO" id="GO:0000422">
    <property type="term" value="P:autophagy of mitochondrion"/>
    <property type="evidence" value="ECO:0007669"/>
    <property type="project" value="TreeGrafter"/>
</dbReference>
<dbReference type="InterPro" id="IPR007242">
    <property type="entry name" value="Atg12"/>
</dbReference>
<dbReference type="GO" id="GO:0000421">
    <property type="term" value="C:autophagosome membrane"/>
    <property type="evidence" value="ECO:0007669"/>
    <property type="project" value="TreeGrafter"/>
</dbReference>
<keyword evidence="8" id="KW-0653">Protein transport</keyword>
<reference evidence="10" key="2">
    <citation type="submission" date="2015-01" db="EMBL/GenBank/DDBJ databases">
        <title>Evolutionary Origins and Diversification of the Mycorrhizal Mutualists.</title>
        <authorList>
            <consortium name="DOE Joint Genome Institute"/>
            <consortium name="Mycorrhizal Genomics Consortium"/>
            <person name="Kohler A."/>
            <person name="Kuo A."/>
            <person name="Nagy L.G."/>
            <person name="Floudas D."/>
            <person name="Copeland A."/>
            <person name="Barry K.W."/>
            <person name="Cichocki N."/>
            <person name="Veneault-Fourrey C."/>
            <person name="LaButti K."/>
            <person name="Lindquist E.A."/>
            <person name="Lipzen A."/>
            <person name="Lundell T."/>
            <person name="Morin E."/>
            <person name="Murat C."/>
            <person name="Riley R."/>
            <person name="Ohm R."/>
            <person name="Sun H."/>
            <person name="Tunlid A."/>
            <person name="Henrissat B."/>
            <person name="Grigoriev I.V."/>
            <person name="Hibbett D.S."/>
            <person name="Martin F."/>
        </authorList>
    </citation>
    <scope>NUCLEOTIDE SEQUENCE [LARGE SCALE GENOMIC DNA]</scope>
    <source>
        <strain evidence="10">LaAM-08-1</strain>
    </source>
</reference>
<comment type="subcellular location">
    <subcellularLocation>
        <location evidence="8">Preautophagosomal structure membrane</location>
        <topology evidence="8">Peripheral membrane protein</topology>
    </subcellularLocation>
</comment>
<evidence type="ECO:0000256" key="4">
    <source>
        <dbReference type="ARBA" id="ARBA00022499"/>
    </source>
</evidence>
<dbReference type="GO" id="GO:0034727">
    <property type="term" value="P:piecemeal microautophagy of the nucleus"/>
    <property type="evidence" value="ECO:0007669"/>
    <property type="project" value="TreeGrafter"/>
</dbReference>
<dbReference type="GO" id="GO:0061723">
    <property type="term" value="P:glycophagy"/>
    <property type="evidence" value="ECO:0007669"/>
    <property type="project" value="TreeGrafter"/>
</dbReference>
<name>A0A0C9X7W7_9AGAR</name>
<keyword evidence="8" id="KW-0813">Transport</keyword>
<dbReference type="Proteomes" id="UP000054477">
    <property type="component" value="Unassembled WGS sequence"/>
</dbReference>
<dbReference type="FunFam" id="3.10.20.90:FF:000150">
    <property type="entry name" value="Ubiquitin-like protein ATG12"/>
    <property type="match status" value="1"/>
</dbReference>
<dbReference type="PANTHER" id="PTHR13385:SF0">
    <property type="entry name" value="UBIQUITIN-LIKE PROTEIN ATG12"/>
    <property type="match status" value="1"/>
</dbReference>
<dbReference type="SUPFAM" id="SSF54236">
    <property type="entry name" value="Ubiquitin-like"/>
    <property type="match status" value="1"/>
</dbReference>
<keyword evidence="6 8" id="KW-0072">Autophagy</keyword>
<dbReference type="GO" id="GO:0000045">
    <property type="term" value="P:autophagosome assembly"/>
    <property type="evidence" value="ECO:0007669"/>
    <property type="project" value="InterPro"/>
</dbReference>
<keyword evidence="8" id="KW-0472">Membrane</keyword>
<evidence type="ECO:0000256" key="7">
    <source>
        <dbReference type="ARBA" id="ARBA00025360"/>
    </source>
</evidence>
<dbReference type="OrthoDB" id="10003551at2759"/>
<dbReference type="GO" id="GO:0015031">
    <property type="term" value="P:protein transport"/>
    <property type="evidence" value="ECO:0007669"/>
    <property type="project" value="UniProtKB-KW"/>
</dbReference>
<evidence type="ECO:0000256" key="6">
    <source>
        <dbReference type="ARBA" id="ARBA00023006"/>
    </source>
</evidence>
<dbReference type="GO" id="GO:0097352">
    <property type="term" value="P:autophagosome maturation"/>
    <property type="evidence" value="ECO:0007669"/>
    <property type="project" value="TreeGrafter"/>
</dbReference>
<dbReference type="PANTHER" id="PTHR13385">
    <property type="entry name" value="AUTOPHAGY PROTEIN 12"/>
    <property type="match status" value="1"/>
</dbReference>
<reference evidence="9 10" key="1">
    <citation type="submission" date="2014-04" db="EMBL/GenBank/DDBJ databases">
        <authorList>
            <consortium name="DOE Joint Genome Institute"/>
            <person name="Kuo A."/>
            <person name="Kohler A."/>
            <person name="Nagy L.G."/>
            <person name="Floudas D."/>
            <person name="Copeland A."/>
            <person name="Barry K.W."/>
            <person name="Cichocki N."/>
            <person name="Veneault-Fourrey C."/>
            <person name="LaButti K."/>
            <person name="Lindquist E.A."/>
            <person name="Lipzen A."/>
            <person name="Lundell T."/>
            <person name="Morin E."/>
            <person name="Murat C."/>
            <person name="Sun H."/>
            <person name="Tunlid A."/>
            <person name="Henrissat B."/>
            <person name="Grigoriev I.V."/>
            <person name="Hibbett D.S."/>
            <person name="Martin F."/>
            <person name="Nordberg H.P."/>
            <person name="Cantor M.N."/>
            <person name="Hua S.X."/>
        </authorList>
    </citation>
    <scope>NUCLEOTIDE SEQUENCE [LARGE SCALE GENOMIC DNA]</scope>
    <source>
        <strain evidence="9 10">LaAM-08-1</strain>
    </source>
</reference>
<accession>A0A0C9X7W7</accession>
<dbReference type="GO" id="GO:0019776">
    <property type="term" value="F:Atg8-family ligase activity"/>
    <property type="evidence" value="ECO:0007669"/>
    <property type="project" value="TreeGrafter"/>
</dbReference>
<dbReference type="AlphaFoldDB" id="A0A0C9X7W7"/>